<dbReference type="GO" id="GO:0008955">
    <property type="term" value="F:peptidoglycan glycosyltransferase activity"/>
    <property type="evidence" value="ECO:0007669"/>
    <property type="project" value="TreeGrafter"/>
</dbReference>
<dbReference type="EMBL" id="JAQIPB010000014">
    <property type="protein sequence ID" value="MDA7419151.1"/>
    <property type="molecule type" value="Genomic_DNA"/>
</dbReference>
<evidence type="ECO:0000313" key="5">
    <source>
        <dbReference type="Proteomes" id="UP001212602"/>
    </source>
</evidence>
<protein>
    <submittedName>
        <fullName evidence="4">Transglycosylase domain-containing protein</fullName>
    </submittedName>
</protein>
<dbReference type="Pfam" id="PF00912">
    <property type="entry name" value="Transgly"/>
    <property type="match status" value="1"/>
</dbReference>
<dbReference type="PANTHER" id="PTHR32282:SF33">
    <property type="entry name" value="PEPTIDOGLYCAN GLYCOSYLTRANSFERASE"/>
    <property type="match status" value="1"/>
</dbReference>
<dbReference type="GO" id="GO:0009252">
    <property type="term" value="P:peptidoglycan biosynthetic process"/>
    <property type="evidence" value="ECO:0007669"/>
    <property type="project" value="TreeGrafter"/>
</dbReference>
<dbReference type="PANTHER" id="PTHR32282">
    <property type="entry name" value="BINDING PROTEIN TRANSPEPTIDASE, PUTATIVE-RELATED"/>
    <property type="match status" value="1"/>
</dbReference>
<gene>
    <name evidence="4" type="ORF">PGB34_22490</name>
</gene>
<organism evidence="4 5">
    <name type="scientific">Xenophilus arseniciresistens</name>
    <dbReference type="NCBI Taxonomy" id="1283306"/>
    <lineage>
        <taxon>Bacteria</taxon>
        <taxon>Pseudomonadati</taxon>
        <taxon>Pseudomonadota</taxon>
        <taxon>Betaproteobacteria</taxon>
        <taxon>Burkholderiales</taxon>
        <taxon>Comamonadaceae</taxon>
        <taxon>Xenophilus</taxon>
    </lineage>
</organism>
<dbReference type="AlphaFoldDB" id="A0AAE3T2K2"/>
<dbReference type="InterPro" id="IPR050396">
    <property type="entry name" value="Glycosyltr_51/Transpeptidase"/>
</dbReference>
<dbReference type="InterPro" id="IPR023346">
    <property type="entry name" value="Lysozyme-like_dom_sf"/>
</dbReference>
<evidence type="ECO:0000259" key="3">
    <source>
        <dbReference type="Pfam" id="PF00912"/>
    </source>
</evidence>
<dbReference type="InterPro" id="IPR001264">
    <property type="entry name" value="Glyco_trans_51"/>
</dbReference>
<dbReference type="SUPFAM" id="SSF53955">
    <property type="entry name" value="Lysozyme-like"/>
    <property type="match status" value="1"/>
</dbReference>
<dbReference type="Gene3D" id="1.10.3810.10">
    <property type="entry name" value="Biosynthetic peptidoglycan transglycosylase-like"/>
    <property type="match status" value="1"/>
</dbReference>
<proteinExistence type="predicted"/>
<comment type="pathway">
    <text evidence="1">Cell wall biogenesis; peptidoglycan biosynthesis.</text>
</comment>
<comment type="caution">
    <text evidence="4">The sequence shown here is derived from an EMBL/GenBank/DDBJ whole genome shotgun (WGS) entry which is preliminary data.</text>
</comment>
<sequence length="430" mass="46838">MKRALRIVLFGLLALVLTGAVALALVVRIGLAPAKGEWAIERKVGPLTLELGVPTLLRVATSPWLAPRLDGLRLNTRYGPVQLRWVDSAQLLYLRCAPCNAQVAALGSQPLQLDHLQIGLHRDASRLRGTLEAAPPRELAGRLPAADAPLRGQWTGRLSQTALDVDLQMQEAPIARWYAVAAPHLPELQRARISGTLALHAQISQPSGAFKLQPQVAQFNVEGLGTEAMLGARSSCGAPSRLTDQSWLARAVIAAEDQRFFQHPGYDLIELGAALDRNQAKGGIDRGGSTLTQQLAKMLVTGSERSLERKLRELLYAVEMESTLGKARILQLYLDNAPWGRVCGAEAAAQLYFKRSAARLEPAQAVWLASMLHAPGLAAERWSKEGGLDPKRLQWVAEGIRGIPRRQREALLKQVEQAKYPWVADGGDGK</sequence>
<accession>A0AAE3T2K2</accession>
<dbReference type="Proteomes" id="UP001212602">
    <property type="component" value="Unassembled WGS sequence"/>
</dbReference>
<keyword evidence="5" id="KW-1185">Reference proteome</keyword>
<dbReference type="InterPro" id="IPR036950">
    <property type="entry name" value="PBP_transglycosylase"/>
</dbReference>
<evidence type="ECO:0000256" key="1">
    <source>
        <dbReference type="ARBA" id="ARBA00004752"/>
    </source>
</evidence>
<feature type="domain" description="Glycosyl transferase family 51" evidence="3">
    <location>
        <begin position="247"/>
        <end position="378"/>
    </location>
</feature>
<evidence type="ECO:0000256" key="2">
    <source>
        <dbReference type="ARBA" id="ARBA00022679"/>
    </source>
</evidence>
<evidence type="ECO:0000313" key="4">
    <source>
        <dbReference type="EMBL" id="MDA7419151.1"/>
    </source>
</evidence>
<name>A0AAE3T2K2_9BURK</name>
<dbReference type="RefSeq" id="WP_271430350.1">
    <property type="nucleotide sequence ID" value="NZ_JAQIPB010000014.1"/>
</dbReference>
<dbReference type="GO" id="GO:0030288">
    <property type="term" value="C:outer membrane-bounded periplasmic space"/>
    <property type="evidence" value="ECO:0007669"/>
    <property type="project" value="TreeGrafter"/>
</dbReference>
<reference evidence="4" key="1">
    <citation type="submission" date="2023-01" db="EMBL/GenBank/DDBJ databases">
        <title>Xenophilus mangrovi sp. nov., isolated from soil of Mangrove nature reserve.</title>
        <authorList>
            <person name="Xu S."/>
            <person name="Liu Z."/>
            <person name="Xu Y."/>
        </authorList>
    </citation>
    <scope>NUCLEOTIDE SEQUENCE</scope>
    <source>
        <strain evidence="4">YW8</strain>
    </source>
</reference>
<keyword evidence="2" id="KW-0808">Transferase</keyword>